<dbReference type="InterPro" id="IPR012309">
    <property type="entry name" value="DNA_ligase_ATP-dep_C"/>
</dbReference>
<feature type="domain" description="DNA ligase ATP-dependent C-terminal" evidence="4">
    <location>
        <begin position="355"/>
        <end position="445"/>
    </location>
</feature>
<dbReference type="Pfam" id="PF04679">
    <property type="entry name" value="DNA_ligase_A_C"/>
    <property type="match status" value="1"/>
</dbReference>
<dbReference type="InterPro" id="IPR012310">
    <property type="entry name" value="DNA_ligase_ATP-dep_cent"/>
</dbReference>
<dbReference type="GO" id="GO:0003910">
    <property type="term" value="F:DNA ligase (ATP) activity"/>
    <property type="evidence" value="ECO:0007669"/>
    <property type="project" value="InterPro"/>
</dbReference>
<dbReference type="Gene3D" id="2.40.50.140">
    <property type="entry name" value="Nucleic acid-binding proteins"/>
    <property type="match status" value="1"/>
</dbReference>
<evidence type="ECO:0000259" key="4">
    <source>
        <dbReference type="Pfam" id="PF04679"/>
    </source>
</evidence>
<organism evidence="5">
    <name type="scientific">marine sediment metagenome</name>
    <dbReference type="NCBI Taxonomy" id="412755"/>
    <lineage>
        <taxon>unclassified sequences</taxon>
        <taxon>metagenomes</taxon>
        <taxon>ecological metagenomes</taxon>
    </lineage>
</organism>
<name>A0A0F9RVR0_9ZZZZ</name>
<dbReference type="GO" id="GO:0005524">
    <property type="term" value="F:ATP binding"/>
    <property type="evidence" value="ECO:0007669"/>
    <property type="project" value="InterPro"/>
</dbReference>
<dbReference type="SUPFAM" id="SSF56091">
    <property type="entry name" value="DNA ligase/mRNA capping enzyme, catalytic domain"/>
    <property type="match status" value="1"/>
</dbReference>
<dbReference type="PANTHER" id="PTHR45674">
    <property type="entry name" value="DNA LIGASE 1/3 FAMILY MEMBER"/>
    <property type="match status" value="1"/>
</dbReference>
<dbReference type="Gene3D" id="3.30.470.30">
    <property type="entry name" value="DNA ligase/mRNA capping enzyme"/>
    <property type="match status" value="1"/>
</dbReference>
<keyword evidence="2" id="KW-0436">Ligase</keyword>
<comment type="caution">
    <text evidence="5">The sequence shown here is derived from an EMBL/GenBank/DDBJ whole genome shotgun (WGS) entry which is preliminary data.</text>
</comment>
<dbReference type="AlphaFoldDB" id="A0A0F9RVR0"/>
<accession>A0A0F9RVR0</accession>
<gene>
    <name evidence="5" type="ORF">LCGC14_0547160</name>
</gene>
<reference evidence="5" key="1">
    <citation type="journal article" date="2015" name="Nature">
        <title>Complex archaea that bridge the gap between prokaryotes and eukaryotes.</title>
        <authorList>
            <person name="Spang A."/>
            <person name="Saw J.H."/>
            <person name="Jorgensen S.L."/>
            <person name="Zaremba-Niedzwiedzka K."/>
            <person name="Martijn J."/>
            <person name="Lind A.E."/>
            <person name="van Eijk R."/>
            <person name="Schleper C."/>
            <person name="Guy L."/>
            <person name="Ettema T.J."/>
        </authorList>
    </citation>
    <scope>NUCLEOTIDE SEQUENCE</scope>
</reference>
<proteinExistence type="inferred from homology"/>
<dbReference type="InterPro" id="IPR012340">
    <property type="entry name" value="NA-bd_OB-fold"/>
</dbReference>
<dbReference type="SUPFAM" id="SSF50249">
    <property type="entry name" value="Nucleic acid-binding proteins"/>
    <property type="match status" value="1"/>
</dbReference>
<dbReference type="EMBL" id="LAZR01000745">
    <property type="protein sequence ID" value="KKN58914.1"/>
    <property type="molecule type" value="Genomic_DNA"/>
</dbReference>
<comment type="similarity">
    <text evidence="1">Belongs to the ATP-dependent DNA ligase family.</text>
</comment>
<dbReference type="GO" id="GO:0006310">
    <property type="term" value="P:DNA recombination"/>
    <property type="evidence" value="ECO:0007669"/>
    <property type="project" value="InterPro"/>
</dbReference>
<sequence>MAWKEFRFVRDGKAALVWKIEQNGDTYRTQHGQLDGAMQEYSDTPGSKGLTDSAAFITPIYNCTFHVSREIRKKTENGYIEYENGKPLTEQIDGIDFDKPLPKCFCSYKPQTSITDVALAKLHKDKRDRYSRKYDGCCHVLVHHTYGWEVYTRRMDETTSRFPKLIGQLNELKQFGKGTIIVGELMCLKPDGTDDFKAISRFCRSIPEESRRLVKHGDIHEPIFVMFDTLFHNGRDLKNKTYDDRSKLLKTLPPLQSVIDYEIATADKPFYKNEFRIVSVDYYDLTPDTWEAFAKEAGWEGFVVTDGLAKSGNKFYSFSGKAKRPKGCHKLKPEFTEDCVVFAASQGTGKRLGRVGALWIKQIDPNTGKFVSYGKVGSGFTDEDIDFFSEKVKELDVPFIKNEREASKIDMENNYDLVIEIKYSERQEDTNKFRFPVFLRLRTDKGPKECVANI</sequence>
<evidence type="ECO:0000256" key="1">
    <source>
        <dbReference type="ARBA" id="ARBA00007572"/>
    </source>
</evidence>
<evidence type="ECO:0000256" key="2">
    <source>
        <dbReference type="ARBA" id="ARBA00022598"/>
    </source>
</evidence>
<dbReference type="InterPro" id="IPR050191">
    <property type="entry name" value="ATP-dep_DNA_ligase"/>
</dbReference>
<dbReference type="PANTHER" id="PTHR45674:SF4">
    <property type="entry name" value="DNA LIGASE 1"/>
    <property type="match status" value="1"/>
</dbReference>
<protein>
    <recommendedName>
        <fullName evidence="6">ATP-dependent DNA ligase family profile domain-containing protein</fullName>
    </recommendedName>
</protein>
<evidence type="ECO:0008006" key="6">
    <source>
        <dbReference type="Google" id="ProtNLM"/>
    </source>
</evidence>
<dbReference type="Pfam" id="PF01068">
    <property type="entry name" value="DNA_ligase_A_M"/>
    <property type="match status" value="1"/>
</dbReference>
<evidence type="ECO:0000313" key="5">
    <source>
        <dbReference type="EMBL" id="KKN58914.1"/>
    </source>
</evidence>
<feature type="domain" description="ATP-dependent DNA ligase family profile" evidence="3">
    <location>
        <begin position="129"/>
        <end position="252"/>
    </location>
</feature>
<evidence type="ECO:0000259" key="3">
    <source>
        <dbReference type="Pfam" id="PF01068"/>
    </source>
</evidence>
<dbReference type="GO" id="GO:0006281">
    <property type="term" value="P:DNA repair"/>
    <property type="evidence" value="ECO:0007669"/>
    <property type="project" value="InterPro"/>
</dbReference>